<dbReference type="PANTHER" id="PTHR13257">
    <property type="entry name" value="NUCLEOPORIN NUP84-RELATED"/>
    <property type="match status" value="1"/>
</dbReference>
<evidence type="ECO:0000313" key="9">
    <source>
        <dbReference type="Proteomes" id="UP000242146"/>
    </source>
</evidence>
<dbReference type="Proteomes" id="UP000242146">
    <property type="component" value="Unassembled WGS sequence"/>
</dbReference>
<dbReference type="PANTHER" id="PTHR13257:SF0">
    <property type="entry name" value="NUCLEAR PORE COMPLEX PROTEIN NUP88"/>
    <property type="match status" value="1"/>
</dbReference>
<evidence type="ECO:0000313" key="8">
    <source>
        <dbReference type="EMBL" id="ORX57000.1"/>
    </source>
</evidence>
<keyword evidence="7" id="KW-0539">Nucleus</keyword>
<comment type="caution">
    <text evidence="8">The sequence shown here is derived from an EMBL/GenBank/DDBJ whole genome shotgun (WGS) entry which is preliminary data.</text>
</comment>
<dbReference type="GO" id="GO:0000055">
    <property type="term" value="P:ribosomal large subunit export from nucleus"/>
    <property type="evidence" value="ECO:0007669"/>
    <property type="project" value="InterPro"/>
</dbReference>
<evidence type="ECO:0000256" key="4">
    <source>
        <dbReference type="ARBA" id="ARBA00022927"/>
    </source>
</evidence>
<dbReference type="EMBL" id="MCGT01000009">
    <property type="protein sequence ID" value="ORX57000.1"/>
    <property type="molecule type" value="Genomic_DNA"/>
</dbReference>
<gene>
    <name evidence="8" type="ORF">DM01DRAFT_1239881</name>
</gene>
<dbReference type="GO" id="GO:0017056">
    <property type="term" value="F:structural constituent of nuclear pore"/>
    <property type="evidence" value="ECO:0007669"/>
    <property type="project" value="InterPro"/>
</dbReference>
<dbReference type="STRING" id="101127.A0A1X2GMA9"/>
<dbReference type="GO" id="GO:0006606">
    <property type="term" value="P:protein import into nucleus"/>
    <property type="evidence" value="ECO:0007669"/>
    <property type="project" value="TreeGrafter"/>
</dbReference>
<accession>A0A1X2GMA9</accession>
<name>A0A1X2GMA9_9FUNG</name>
<keyword evidence="9" id="KW-1185">Reference proteome</keyword>
<keyword evidence="6" id="KW-0906">Nuclear pore complex</keyword>
<keyword evidence="3" id="KW-0509">mRNA transport</keyword>
<dbReference type="Pfam" id="PF10168">
    <property type="entry name" value="Nup88"/>
    <property type="match status" value="2"/>
</dbReference>
<evidence type="ECO:0000256" key="5">
    <source>
        <dbReference type="ARBA" id="ARBA00023010"/>
    </source>
</evidence>
<keyword evidence="5" id="KW-0811">Translocation</keyword>
<comment type="subcellular location">
    <subcellularLocation>
        <location evidence="1">Nucleus</location>
        <location evidence="1">Nuclear pore complex</location>
    </subcellularLocation>
</comment>
<evidence type="ECO:0000256" key="3">
    <source>
        <dbReference type="ARBA" id="ARBA00022816"/>
    </source>
</evidence>
<organism evidence="8 9">
    <name type="scientific">Hesseltinella vesiculosa</name>
    <dbReference type="NCBI Taxonomy" id="101127"/>
    <lineage>
        <taxon>Eukaryota</taxon>
        <taxon>Fungi</taxon>
        <taxon>Fungi incertae sedis</taxon>
        <taxon>Mucoromycota</taxon>
        <taxon>Mucoromycotina</taxon>
        <taxon>Mucoromycetes</taxon>
        <taxon>Mucorales</taxon>
        <taxon>Cunninghamellaceae</taxon>
        <taxon>Hesseltinella</taxon>
    </lineage>
</organism>
<keyword evidence="2" id="KW-0813">Transport</keyword>
<sequence>MSLRDNWIGQLEECSIFQASNTEISHLQTRTTTSPVSQRLLVLRGNDLLMAVGSQIRAINLFTSKDTWVEANQALFEDESADLSFLFNMPYKVIDTPNIDFDIQALVPNESGNMLAVIGLQSVVVVAMPAKGFSTSKLDSITVLSQRNVACQSWRVGPECLDKLYIYKALWHPLSESHCHLLLLTENSLLWMFDISADVNSPEQLFDLSVVSRKKKPQAMTISCEDEMDDRDQIATFTLGGPSEDTSGWEPLTVYYASTDGHLYALCPVLPKKTVLRRKHLQLLTNVTRTHCSKALSINNGKPTPTYYNYHFQQKWLQDIQSSHRPSLDRSGLHVTIDYASNGKVKPQGPFVVANSTKLEDQDVTDLLLIRSSGISVLSLATDCGSIQNIILPGDIGGQWQLTDKTKSADFKALMQFQSSVEFLPKASLYETLQFNAASQTQLTHCPMSLVADPRYDDKFYVFHAAGVHAITLTPWLEYLTNIKSQLAQGITPKHQGEINANVLSLVNTAPLPSDSVNPIVGMVVFSDAYLSYSLLCVDATYKPITLELNEFADVDDPAENVNPSPFTYETALPAPVYECPKILGDLLTQLSKKVVIPPEYGGDKEVVVSDQTLKYLSEASLKLQQSIIELIKCATQMQFRMEIQKTEFERQTELLMNLLQRALVIDDHSKSESKMANKLTATLDRHQALTLRMERLMRTVSVGSQSALGPKEKSWVDKIDKMHTRVQKYLSRMDQIQHQIDSYIHQTRQSITQLQQPSDSSLTKDQAANLLHTLSIQTKTVDEITARVKSLKVNMSV</sequence>
<evidence type="ECO:0000256" key="6">
    <source>
        <dbReference type="ARBA" id="ARBA00023132"/>
    </source>
</evidence>
<dbReference type="InterPro" id="IPR037700">
    <property type="entry name" value="NUP88/NUP82"/>
</dbReference>
<evidence type="ECO:0000256" key="1">
    <source>
        <dbReference type="ARBA" id="ARBA00004567"/>
    </source>
</evidence>
<dbReference type="GO" id="GO:0005643">
    <property type="term" value="C:nuclear pore"/>
    <property type="evidence" value="ECO:0007669"/>
    <property type="project" value="UniProtKB-SubCell"/>
</dbReference>
<dbReference type="AlphaFoldDB" id="A0A1X2GMA9"/>
<keyword evidence="4" id="KW-0653">Protein transport</keyword>
<dbReference type="GO" id="GO:0006406">
    <property type="term" value="P:mRNA export from nucleus"/>
    <property type="evidence" value="ECO:0007669"/>
    <property type="project" value="TreeGrafter"/>
</dbReference>
<dbReference type="GO" id="GO:0000056">
    <property type="term" value="P:ribosomal small subunit export from nucleus"/>
    <property type="evidence" value="ECO:0007669"/>
    <property type="project" value="InterPro"/>
</dbReference>
<reference evidence="8 9" key="1">
    <citation type="submission" date="2016-07" db="EMBL/GenBank/DDBJ databases">
        <title>Pervasive Adenine N6-methylation of Active Genes in Fungi.</title>
        <authorList>
            <consortium name="DOE Joint Genome Institute"/>
            <person name="Mondo S.J."/>
            <person name="Dannebaum R.O."/>
            <person name="Kuo R.C."/>
            <person name="Labutti K."/>
            <person name="Haridas S."/>
            <person name="Kuo A."/>
            <person name="Salamov A."/>
            <person name="Ahrendt S.R."/>
            <person name="Lipzen A."/>
            <person name="Sullivan W."/>
            <person name="Andreopoulos W.B."/>
            <person name="Clum A."/>
            <person name="Lindquist E."/>
            <person name="Daum C."/>
            <person name="Ramamoorthy G.K."/>
            <person name="Gryganskyi A."/>
            <person name="Culley D."/>
            <person name="Magnuson J.K."/>
            <person name="James T.Y."/>
            <person name="O'Malley M.A."/>
            <person name="Stajich J.E."/>
            <person name="Spatafora J.W."/>
            <person name="Visel A."/>
            <person name="Grigoriev I.V."/>
        </authorList>
    </citation>
    <scope>NUCLEOTIDE SEQUENCE [LARGE SCALE GENOMIC DNA]</scope>
    <source>
        <strain evidence="8 9">NRRL 3301</strain>
    </source>
</reference>
<evidence type="ECO:0000256" key="7">
    <source>
        <dbReference type="ARBA" id="ARBA00023242"/>
    </source>
</evidence>
<proteinExistence type="predicted"/>
<evidence type="ECO:0000256" key="2">
    <source>
        <dbReference type="ARBA" id="ARBA00022448"/>
    </source>
</evidence>
<dbReference type="OrthoDB" id="341482at2759"/>
<protein>
    <submittedName>
        <fullName evidence="8">Uncharacterized protein</fullName>
    </submittedName>
</protein>
<dbReference type="InterPro" id="IPR019321">
    <property type="entry name" value="Nucleoporin_Nup88"/>
</dbReference>